<keyword evidence="1 5" id="KW-0285">Flavoprotein</keyword>
<dbReference type="InParanoid" id="A0A2S8ST23"/>
<comment type="subcellular location">
    <subcellularLocation>
        <location evidence="5">Cytoplasm</location>
    </subcellularLocation>
</comment>
<comment type="cofactor">
    <cofactor evidence="5">
        <name>FAD</name>
        <dbReference type="ChEBI" id="CHEBI:57692"/>
    </cofactor>
</comment>
<evidence type="ECO:0000256" key="2">
    <source>
        <dbReference type="ARBA" id="ARBA00022827"/>
    </source>
</evidence>
<feature type="binding site" evidence="5">
    <location>
        <position position="105"/>
    </location>
    <ligand>
        <name>FAD</name>
        <dbReference type="ChEBI" id="CHEBI:57692"/>
    </ligand>
</feature>
<evidence type="ECO:0000313" key="7">
    <source>
        <dbReference type="EMBL" id="PQV63918.1"/>
    </source>
</evidence>
<sequence>MKQNIRIAVIGGGPGGLILACILQQHGIAATVFEAETSALTRPQGGTLDMHPESGQRAFHLAGLWPEFLSVARYEDQDSKILDPDGNTVHVDIDDGKGNRPELDRTALRQILLDSLNPGVVRWGFKLQAVAPRPDGAYEVRFTNGVCETFDLVVGADGTWSRVRPLLSSARPQYCGVTFIDLGIDDADSRYPEVSALVGHGKIFAIGNNKGIIAQRNGNAHIRIYAALRVAEDWVAEQGFDFSKPEEARQKLLTHFGDWNPSLRALILNSDDHMVGRSLYALPSGHRWENRAGLTLLGDAAHVMSPFSGEGANLALLDGADLATALTESDNWKVAVQEYEEKMFPRAGEAAVRAAQGIDGAISEHGLEDAVQQFQAHQRS</sequence>
<dbReference type="GO" id="GO:0046677">
    <property type="term" value="P:response to antibiotic"/>
    <property type="evidence" value="ECO:0007669"/>
    <property type="project" value="InterPro"/>
</dbReference>
<comment type="caution">
    <text evidence="7">The sequence shown here is derived from an EMBL/GenBank/DDBJ whole genome shotgun (WGS) entry which is preliminary data.</text>
</comment>
<dbReference type="EMBL" id="NIGF01000008">
    <property type="protein sequence ID" value="PQV63918.1"/>
    <property type="molecule type" value="Genomic_DNA"/>
</dbReference>
<comment type="subunit">
    <text evidence="5">Monomer.</text>
</comment>
<dbReference type="HAMAP" id="MF_00845">
    <property type="entry name" value="TetX_monooxygenase"/>
    <property type="match status" value="1"/>
</dbReference>
<feature type="binding site" evidence="5">
    <location>
        <position position="42"/>
    </location>
    <ligand>
        <name>NADPH</name>
        <dbReference type="ChEBI" id="CHEBI:57783"/>
    </ligand>
</feature>
<dbReference type="GO" id="GO:0005737">
    <property type="term" value="C:cytoplasm"/>
    <property type="evidence" value="ECO:0007669"/>
    <property type="project" value="UniProtKB-SubCell"/>
</dbReference>
<dbReference type="FunCoup" id="A0A2S8ST23">
    <property type="interactions" value="203"/>
</dbReference>
<accession>A0A2S8ST23</accession>
<comment type="domain">
    <text evidence="5">Consists of an N-terminal FAD-binding domain with a Rossman fold and a C-terminal substrate-binding domain.</text>
</comment>
<dbReference type="PROSITE" id="PS51257">
    <property type="entry name" value="PROKAR_LIPOPROTEIN"/>
    <property type="match status" value="1"/>
</dbReference>
<keyword evidence="3 5" id="KW-0560">Oxidoreductase</keyword>
<comment type="catalytic activity">
    <reaction evidence="5">
        <text>a tetracycline + NADPH + O2 + H(+) = an 11a-hydroxytetracycline + NADP(+) + H2O</text>
        <dbReference type="Rhea" id="RHEA:61444"/>
        <dbReference type="ChEBI" id="CHEBI:15377"/>
        <dbReference type="ChEBI" id="CHEBI:15378"/>
        <dbReference type="ChEBI" id="CHEBI:15379"/>
        <dbReference type="ChEBI" id="CHEBI:57783"/>
        <dbReference type="ChEBI" id="CHEBI:58349"/>
        <dbReference type="ChEBI" id="CHEBI:144644"/>
        <dbReference type="ChEBI" id="CHEBI:144645"/>
    </reaction>
</comment>
<dbReference type="AlphaFoldDB" id="A0A2S8ST23"/>
<dbReference type="Gene3D" id="3.50.50.60">
    <property type="entry name" value="FAD/NAD(P)-binding domain"/>
    <property type="match status" value="1"/>
</dbReference>
<comment type="similarity">
    <text evidence="5">Belongs to the aromatic-ring hydroxylase family. TetX subfamily.</text>
</comment>
<dbReference type="PRINTS" id="PR00420">
    <property type="entry name" value="RNGMNOXGNASE"/>
</dbReference>
<evidence type="ECO:0000256" key="4">
    <source>
        <dbReference type="ARBA" id="ARBA00023033"/>
    </source>
</evidence>
<feature type="binding site" evidence="5">
    <location>
        <position position="49"/>
    </location>
    <ligand>
        <name>FAD</name>
        <dbReference type="ChEBI" id="CHEBI:57692"/>
    </ligand>
</feature>
<dbReference type="OrthoDB" id="9782160at2"/>
<dbReference type="EC" id="1.14.13.-" evidence="5"/>
<dbReference type="PANTHER" id="PTHR46972">
    <property type="entry name" value="MONOOXYGENASE ASQM-RELATED"/>
    <property type="match status" value="1"/>
</dbReference>
<dbReference type="Pfam" id="PF01494">
    <property type="entry name" value="FAD_binding_3"/>
    <property type="match status" value="1"/>
</dbReference>
<dbReference type="InterPro" id="IPR002938">
    <property type="entry name" value="FAD-bd"/>
</dbReference>
<evidence type="ECO:0000256" key="3">
    <source>
        <dbReference type="ARBA" id="ARBA00023002"/>
    </source>
</evidence>
<keyword evidence="5" id="KW-0521">NADP</keyword>
<evidence type="ECO:0000256" key="1">
    <source>
        <dbReference type="ARBA" id="ARBA00022630"/>
    </source>
</evidence>
<feature type="binding site" evidence="5">
    <location>
        <position position="299"/>
    </location>
    <ligand>
        <name>FAD</name>
        <dbReference type="ChEBI" id="CHEBI:57692"/>
    </ligand>
</feature>
<keyword evidence="5" id="KW-0963">Cytoplasm</keyword>
<feature type="domain" description="FAD-binding" evidence="6">
    <location>
        <begin position="6"/>
        <end position="328"/>
    </location>
</feature>
<keyword evidence="2 5" id="KW-0274">FAD</keyword>
<organism evidence="7 8">
    <name type="scientific">Abditibacterium utsteinense</name>
    <dbReference type="NCBI Taxonomy" id="1960156"/>
    <lineage>
        <taxon>Bacteria</taxon>
        <taxon>Pseudomonadati</taxon>
        <taxon>Abditibacteriota</taxon>
        <taxon>Abditibacteriia</taxon>
        <taxon>Abditibacteriales</taxon>
        <taxon>Abditibacteriaceae</taxon>
        <taxon>Abditibacterium</taxon>
    </lineage>
</organism>
<keyword evidence="5" id="KW-0547">Nucleotide-binding</keyword>
<dbReference type="GO" id="GO:0004497">
    <property type="term" value="F:monooxygenase activity"/>
    <property type="evidence" value="ECO:0007669"/>
    <property type="project" value="UniProtKB-UniRule"/>
</dbReference>
<evidence type="ECO:0000259" key="6">
    <source>
        <dbReference type="Pfam" id="PF01494"/>
    </source>
</evidence>
<comment type="function">
    <text evidence="5">An FAD-requiring monooxygenase active on some tetracycline antibiotic derivatives, which leads to their inactivation. Hydroxylates carbon 11a of tetracycline and some analogs.</text>
</comment>
<keyword evidence="8" id="KW-1185">Reference proteome</keyword>
<gene>
    <name evidence="7" type="ORF">B1R32_108129</name>
</gene>
<dbReference type="GO" id="GO:0071949">
    <property type="term" value="F:FAD binding"/>
    <property type="evidence" value="ECO:0007669"/>
    <property type="project" value="InterPro"/>
</dbReference>
<dbReference type="InterPro" id="IPR036188">
    <property type="entry name" value="FAD/NAD-bd_sf"/>
</dbReference>
<dbReference type="Proteomes" id="UP000237684">
    <property type="component" value="Unassembled WGS sequence"/>
</dbReference>
<name>A0A2S8ST23_9BACT</name>
<dbReference type="RefSeq" id="WP_105483754.1">
    <property type="nucleotide sequence ID" value="NZ_NIGF01000008.1"/>
</dbReference>
<keyword evidence="4 5" id="KW-0503">Monooxygenase</keyword>
<dbReference type="SUPFAM" id="SSF51905">
    <property type="entry name" value="FAD/NAD(P)-binding domain"/>
    <property type="match status" value="1"/>
</dbReference>
<reference evidence="7 8" key="1">
    <citation type="journal article" date="2018" name="Syst. Appl. Microbiol.">
        <title>Abditibacterium utsteinense sp. nov., the first cultivated member of candidate phylum FBP, isolated from ice-free Antarctic soil samples.</title>
        <authorList>
            <person name="Tahon G."/>
            <person name="Tytgat B."/>
            <person name="Lebbe L."/>
            <person name="Carlier A."/>
            <person name="Willems A."/>
        </authorList>
    </citation>
    <scope>NUCLEOTIDE SEQUENCE [LARGE SCALE GENOMIC DNA]</scope>
    <source>
        <strain evidence="7 8">LMG 29911</strain>
    </source>
</reference>
<proteinExistence type="inferred from homology"/>
<dbReference type="InterPro" id="IPR043683">
    <property type="entry name" value="TetX_monooxygenase"/>
</dbReference>
<evidence type="ECO:0000313" key="8">
    <source>
        <dbReference type="Proteomes" id="UP000237684"/>
    </source>
</evidence>
<dbReference type="PANTHER" id="PTHR46972:SF1">
    <property type="entry name" value="FAD DEPENDENT OXIDOREDUCTASE DOMAIN-CONTAINING PROTEIN"/>
    <property type="match status" value="1"/>
</dbReference>
<protein>
    <recommendedName>
        <fullName evidence="5">Flavin-dependent monooxygenase</fullName>
    </recommendedName>
    <alternativeName>
        <fullName evidence="5">TetX monooxygenase</fullName>
        <shortName evidence="5">TetX</shortName>
        <ecNumber evidence="5">1.14.13.-</ecNumber>
    </alternativeName>
</protein>
<evidence type="ECO:0000256" key="5">
    <source>
        <dbReference type="HAMAP-Rule" id="MF_00845"/>
    </source>
</evidence>